<organism evidence="19 20">
    <name type="scientific">Penicillium citrinum</name>
    <dbReference type="NCBI Taxonomy" id="5077"/>
    <lineage>
        <taxon>Eukaryota</taxon>
        <taxon>Fungi</taxon>
        <taxon>Dikarya</taxon>
        <taxon>Ascomycota</taxon>
        <taxon>Pezizomycotina</taxon>
        <taxon>Eurotiomycetes</taxon>
        <taxon>Eurotiomycetidae</taxon>
        <taxon>Eurotiales</taxon>
        <taxon>Aspergillaceae</taxon>
        <taxon>Penicillium</taxon>
    </lineage>
</organism>
<dbReference type="CDD" id="cd07061">
    <property type="entry name" value="HP_HAP_like"/>
    <property type="match status" value="1"/>
</dbReference>
<comment type="subunit">
    <text evidence="3">Monomer.</text>
</comment>
<evidence type="ECO:0000256" key="3">
    <source>
        <dbReference type="ARBA" id="ARBA00011245"/>
    </source>
</evidence>
<dbReference type="OrthoDB" id="6509975at2759"/>
<dbReference type="GeneID" id="81386760"/>
<comment type="caution">
    <text evidence="19">The sequence shown here is derived from an EMBL/GenBank/DDBJ whole genome shotgun (WGS) entry which is preliminary data.</text>
</comment>
<evidence type="ECO:0000256" key="7">
    <source>
        <dbReference type="ARBA" id="ARBA00023157"/>
    </source>
</evidence>
<evidence type="ECO:0000256" key="9">
    <source>
        <dbReference type="ARBA" id="ARBA00041857"/>
    </source>
</evidence>
<proteinExistence type="inferred from homology"/>
<dbReference type="FunFam" id="3.40.50.1240:FF:000027">
    <property type="entry name" value="3-phytase A"/>
    <property type="match status" value="1"/>
</dbReference>
<evidence type="ECO:0000256" key="13">
    <source>
        <dbReference type="ARBA" id="ARBA00043721"/>
    </source>
</evidence>
<dbReference type="PROSITE" id="PS00616">
    <property type="entry name" value="HIS_ACID_PHOSPHAT_1"/>
    <property type="match status" value="1"/>
</dbReference>
<dbReference type="GO" id="GO:0003993">
    <property type="term" value="F:acid phosphatase activity"/>
    <property type="evidence" value="ECO:0007669"/>
    <property type="project" value="TreeGrafter"/>
</dbReference>
<gene>
    <name evidence="19" type="ORF">N7469_008675</name>
</gene>
<keyword evidence="6" id="KW-0378">Hydrolase</keyword>
<evidence type="ECO:0000256" key="14">
    <source>
        <dbReference type="ARBA" id="ARBA00043748"/>
    </source>
</evidence>
<evidence type="ECO:0000256" key="15">
    <source>
        <dbReference type="ARBA" id="ARBA00043788"/>
    </source>
</evidence>
<evidence type="ECO:0000256" key="5">
    <source>
        <dbReference type="ARBA" id="ARBA00022525"/>
    </source>
</evidence>
<keyword evidence="18" id="KW-0472">Membrane</keyword>
<evidence type="ECO:0000256" key="8">
    <source>
        <dbReference type="ARBA" id="ARBA00023180"/>
    </source>
</evidence>
<comment type="catalytic activity">
    <reaction evidence="11">
        <text>1D-myo-inositol 1,2,5,6-tetrakisphosphate + H2O = 1D-myo-inositol 1,2,6-trisphosphate + phosphate</text>
        <dbReference type="Rhea" id="RHEA:77119"/>
        <dbReference type="ChEBI" id="CHEBI:15377"/>
        <dbReference type="ChEBI" id="CHEBI:43474"/>
        <dbReference type="ChEBI" id="CHEBI:195535"/>
        <dbReference type="ChEBI" id="CHEBI:195537"/>
    </reaction>
    <physiologicalReaction direction="left-to-right" evidence="11">
        <dbReference type="Rhea" id="RHEA:77120"/>
    </physiologicalReaction>
</comment>
<protein>
    <recommendedName>
        <fullName evidence="16">Phytase A</fullName>
        <ecNumber evidence="4">3.1.3.8</ecNumber>
    </recommendedName>
    <alternativeName>
        <fullName evidence="17">Histidine acid phosphatase phyA</fullName>
    </alternativeName>
    <alternativeName>
        <fullName evidence="10">Myo-inositol hexakisphosphate phosphohydrolase A</fullName>
    </alternativeName>
    <alternativeName>
        <fullName evidence="9">Myo-inositol-hexaphosphate 3-phosphohydrolase A</fullName>
    </alternativeName>
</protein>
<comment type="catalytic activity">
    <reaction evidence="14">
        <text>1D-myo-inositol 1,2,4,5,6-pentakisphosphate + H2O = 1D-myo-inositol 1,2,5,6-tetrakisphosphate + phosphate</text>
        <dbReference type="Rhea" id="RHEA:77115"/>
        <dbReference type="ChEBI" id="CHEBI:15377"/>
        <dbReference type="ChEBI" id="CHEBI:43474"/>
        <dbReference type="ChEBI" id="CHEBI:57798"/>
        <dbReference type="ChEBI" id="CHEBI:195535"/>
    </reaction>
    <physiologicalReaction direction="left-to-right" evidence="14">
        <dbReference type="Rhea" id="RHEA:77116"/>
    </physiologicalReaction>
</comment>
<dbReference type="EMBL" id="JAPQKT010000008">
    <property type="protein sequence ID" value="KAJ5222435.1"/>
    <property type="molecule type" value="Genomic_DNA"/>
</dbReference>
<feature type="transmembrane region" description="Helical" evidence="18">
    <location>
        <begin position="34"/>
        <end position="57"/>
    </location>
</feature>
<dbReference type="GO" id="GO:0016158">
    <property type="term" value="F:inositol hexakisphosphate 3-phosphatase activity"/>
    <property type="evidence" value="ECO:0007669"/>
    <property type="project" value="UniProtKB-EC"/>
</dbReference>
<dbReference type="PANTHER" id="PTHR20963:SF24">
    <property type="entry name" value="3-PHYTASE B"/>
    <property type="match status" value="1"/>
</dbReference>
<comment type="catalytic activity">
    <reaction evidence="13">
        <text>1D-myo-inositol 1,2,6-trisphosphate + H2O = 1D-myo-inositol 1,2-bisphosphate + phosphate</text>
        <dbReference type="Rhea" id="RHEA:77131"/>
        <dbReference type="ChEBI" id="CHEBI:15377"/>
        <dbReference type="ChEBI" id="CHEBI:43474"/>
        <dbReference type="ChEBI" id="CHEBI:195537"/>
        <dbReference type="ChEBI" id="CHEBI:195539"/>
    </reaction>
    <physiologicalReaction direction="left-to-right" evidence="13">
        <dbReference type="Rhea" id="RHEA:77132"/>
    </physiologicalReaction>
</comment>
<keyword evidence="5" id="KW-0964">Secreted</keyword>
<keyword evidence="8" id="KW-0325">Glycoprotein</keyword>
<evidence type="ECO:0000256" key="12">
    <source>
        <dbReference type="ARBA" id="ARBA00043675"/>
    </source>
</evidence>
<name>A0A9W9NM33_PENCI</name>
<evidence type="ECO:0000256" key="11">
    <source>
        <dbReference type="ARBA" id="ARBA00043670"/>
    </source>
</evidence>
<comment type="similarity">
    <text evidence="2">Belongs to the histidine acid phosphatase family.</text>
</comment>
<evidence type="ECO:0000256" key="6">
    <source>
        <dbReference type="ARBA" id="ARBA00022801"/>
    </source>
</evidence>
<dbReference type="InterPro" id="IPR029033">
    <property type="entry name" value="His_PPase_superfam"/>
</dbReference>
<evidence type="ECO:0000256" key="16">
    <source>
        <dbReference type="ARBA" id="ARBA00044106"/>
    </source>
</evidence>
<dbReference type="InterPro" id="IPR033379">
    <property type="entry name" value="Acid_Pase_AS"/>
</dbReference>
<keyword evidence="20" id="KW-1185">Reference proteome</keyword>
<dbReference type="Proteomes" id="UP001147733">
    <property type="component" value="Unassembled WGS sequence"/>
</dbReference>
<evidence type="ECO:0000256" key="1">
    <source>
        <dbReference type="ARBA" id="ARBA00004613"/>
    </source>
</evidence>
<dbReference type="GO" id="GO:0005576">
    <property type="term" value="C:extracellular region"/>
    <property type="evidence" value="ECO:0007669"/>
    <property type="project" value="UniProtKB-SubCell"/>
</dbReference>
<keyword evidence="7" id="KW-1015">Disulfide bond</keyword>
<dbReference type="SUPFAM" id="SSF53254">
    <property type="entry name" value="Phosphoglycerate mutase-like"/>
    <property type="match status" value="1"/>
</dbReference>
<dbReference type="RefSeq" id="XP_056497358.1">
    <property type="nucleotide sequence ID" value="XM_056647593.1"/>
</dbReference>
<comment type="catalytic activity">
    <reaction evidence="12">
        <text>1D-myo-inositol 1,2-bisphosphate + H2O = 1D-myo-inositol 2-phosphate + phosphate</text>
        <dbReference type="Rhea" id="RHEA:77135"/>
        <dbReference type="ChEBI" id="CHEBI:15377"/>
        <dbReference type="ChEBI" id="CHEBI:43474"/>
        <dbReference type="ChEBI" id="CHEBI:84142"/>
        <dbReference type="ChEBI" id="CHEBI:195539"/>
    </reaction>
    <physiologicalReaction direction="left-to-right" evidence="12">
        <dbReference type="Rhea" id="RHEA:77136"/>
    </physiologicalReaction>
</comment>
<evidence type="ECO:0000256" key="10">
    <source>
        <dbReference type="ARBA" id="ARBA00042300"/>
    </source>
</evidence>
<dbReference type="Gene3D" id="3.40.50.1240">
    <property type="entry name" value="Phosphoglycerate mutase-like"/>
    <property type="match status" value="1"/>
</dbReference>
<dbReference type="Pfam" id="PF00328">
    <property type="entry name" value="His_Phos_2"/>
    <property type="match status" value="1"/>
</dbReference>
<dbReference type="AlphaFoldDB" id="A0A9W9NM33"/>
<keyword evidence="18" id="KW-0812">Transmembrane</keyword>
<reference evidence="19" key="1">
    <citation type="submission" date="2022-11" db="EMBL/GenBank/DDBJ databases">
        <authorList>
            <person name="Petersen C."/>
        </authorList>
    </citation>
    <scope>NUCLEOTIDE SEQUENCE</scope>
    <source>
        <strain evidence="19">IBT 23319</strain>
    </source>
</reference>
<comment type="catalytic activity">
    <reaction evidence="15">
        <text>1D-myo-inositol hexakisphosphate + H2O = 1D-myo-inositol 1,2,4,5,6-pentakisphosphate + phosphate</text>
        <dbReference type="Rhea" id="RHEA:16989"/>
        <dbReference type="ChEBI" id="CHEBI:15377"/>
        <dbReference type="ChEBI" id="CHEBI:43474"/>
        <dbReference type="ChEBI" id="CHEBI:57798"/>
        <dbReference type="ChEBI" id="CHEBI:58130"/>
        <dbReference type="EC" id="3.1.3.8"/>
    </reaction>
    <physiologicalReaction direction="left-to-right" evidence="15">
        <dbReference type="Rhea" id="RHEA:16990"/>
    </physiologicalReaction>
</comment>
<reference evidence="19" key="2">
    <citation type="journal article" date="2023" name="IMA Fungus">
        <title>Comparative genomic study of the Penicillium genus elucidates a diverse pangenome and 15 lateral gene transfer events.</title>
        <authorList>
            <person name="Petersen C."/>
            <person name="Sorensen T."/>
            <person name="Nielsen M.R."/>
            <person name="Sondergaard T.E."/>
            <person name="Sorensen J.L."/>
            <person name="Fitzpatrick D.A."/>
            <person name="Frisvad J.C."/>
            <person name="Nielsen K.L."/>
        </authorList>
    </citation>
    <scope>NUCLEOTIDE SEQUENCE</scope>
    <source>
        <strain evidence="19">IBT 23319</strain>
    </source>
</reference>
<dbReference type="InterPro" id="IPR000560">
    <property type="entry name" value="His_Pase_clade-2"/>
</dbReference>
<comment type="subcellular location">
    <subcellularLocation>
        <location evidence="1">Secreted</location>
    </subcellularLocation>
</comment>
<accession>A0A9W9NM33</accession>
<dbReference type="EC" id="3.1.3.8" evidence="4"/>
<sequence>MAGYKKAHNHLPEEQCLLGSSADARVSKKPFLSANWLVSSILALLAGGGLVVVYLTVGYECPGSKSVVAYSLSDIGANITSRVEKKPHYPRARHCDSVVDGYQCFSNVSHLWGQYSPFFSIEENSTSAAIPDQCRITFVQVLSRHGARYPTASKSEEYAALVESIQANASAFHGKAAFLESYNYTMGSDDLTPFGELQMVNSGIKFYERYADLARDHVPFVRASGQSRVIESGKKFLQGLTHMKKNDDHAVSDQTSPKINVVISEEPGSNNTLNHNTCPAFESSELGDTVEDNYKALIAPSIAERLEKQLPGVTFTDKEVIYLMDMCPFDTISSNQDGSTLSPFCSLFTDSEWSKYNYLQSLSKYYGYGAGNPLGPTQGVGFVNELIARMTHTPVHDSTSTNRTLDAPGAPSFPLNKSIYADFTHDNGMIPIFFALGLYNGTDPLSQSHVQSAASSGGYSAAWTVPLAARAYIEMMDCHHESEPFVRVLINDRVVPLHGCEVDSMGRCRRRDFIKALSFARAGGDWSSCYQ</sequence>
<evidence type="ECO:0000313" key="20">
    <source>
        <dbReference type="Proteomes" id="UP001147733"/>
    </source>
</evidence>
<dbReference type="PANTHER" id="PTHR20963">
    <property type="entry name" value="MULTIPLE INOSITOL POLYPHOSPHATE PHOSPHATASE-RELATED"/>
    <property type="match status" value="1"/>
</dbReference>
<keyword evidence="18" id="KW-1133">Transmembrane helix</keyword>
<dbReference type="PROSITE" id="PS00778">
    <property type="entry name" value="HIS_ACID_PHOSPHAT_2"/>
    <property type="match status" value="1"/>
</dbReference>
<evidence type="ECO:0000256" key="18">
    <source>
        <dbReference type="SAM" id="Phobius"/>
    </source>
</evidence>
<evidence type="ECO:0000256" key="4">
    <source>
        <dbReference type="ARBA" id="ARBA00012632"/>
    </source>
</evidence>
<evidence type="ECO:0000256" key="17">
    <source>
        <dbReference type="ARBA" id="ARBA00044262"/>
    </source>
</evidence>
<evidence type="ECO:0000256" key="2">
    <source>
        <dbReference type="ARBA" id="ARBA00005375"/>
    </source>
</evidence>
<evidence type="ECO:0000313" key="19">
    <source>
        <dbReference type="EMBL" id="KAJ5222435.1"/>
    </source>
</evidence>